<evidence type="ECO:0000313" key="5">
    <source>
        <dbReference type="EMBL" id="EIJ34564.1"/>
    </source>
</evidence>
<dbReference type="PANTHER" id="PTHR37423">
    <property type="entry name" value="SOLUBLE LYTIC MUREIN TRANSGLYCOSYLASE-RELATED"/>
    <property type="match status" value="1"/>
</dbReference>
<keyword evidence="6" id="KW-1185">Reference proteome</keyword>
<dbReference type="EMBL" id="JH651384">
    <property type="protein sequence ID" value="EIJ34564.1"/>
    <property type="molecule type" value="Genomic_DNA"/>
</dbReference>
<evidence type="ECO:0000259" key="3">
    <source>
        <dbReference type="Pfam" id="PF01464"/>
    </source>
</evidence>
<evidence type="ECO:0000256" key="1">
    <source>
        <dbReference type="ARBA" id="ARBA00007734"/>
    </source>
</evidence>
<feature type="compositionally biased region" description="Low complexity" evidence="2">
    <location>
        <begin position="88"/>
        <end position="110"/>
    </location>
</feature>
<evidence type="ECO:0000313" key="6">
    <source>
        <dbReference type="Proteomes" id="UP000005317"/>
    </source>
</evidence>
<evidence type="ECO:0000259" key="4">
    <source>
        <dbReference type="Pfam" id="PF13511"/>
    </source>
</evidence>
<dbReference type="GO" id="GO:0000270">
    <property type="term" value="P:peptidoglycan metabolic process"/>
    <property type="evidence" value="ECO:0007669"/>
    <property type="project" value="InterPro"/>
</dbReference>
<dbReference type="InterPro" id="IPR025392">
    <property type="entry name" value="DUF4124"/>
</dbReference>
<dbReference type="Gene3D" id="1.10.530.10">
    <property type="match status" value="1"/>
</dbReference>
<feature type="domain" description="Transglycosylase SLT" evidence="3">
    <location>
        <begin position="137"/>
        <end position="241"/>
    </location>
</feature>
<dbReference type="GO" id="GO:0016020">
    <property type="term" value="C:membrane"/>
    <property type="evidence" value="ECO:0007669"/>
    <property type="project" value="InterPro"/>
</dbReference>
<reference evidence="6" key="1">
    <citation type="journal article" date="2011" name="Stand. Genomic Sci.">
        <title>Genome sequence of the filamentous, gliding Thiothrix nivea neotype strain (JP2(T)).</title>
        <authorList>
            <person name="Lapidus A."/>
            <person name="Nolan M."/>
            <person name="Lucas S."/>
            <person name="Glavina Del Rio T."/>
            <person name="Tice H."/>
            <person name="Cheng J.F."/>
            <person name="Tapia R."/>
            <person name="Han C."/>
            <person name="Goodwin L."/>
            <person name="Pitluck S."/>
            <person name="Liolios K."/>
            <person name="Pagani I."/>
            <person name="Ivanova N."/>
            <person name="Huntemann M."/>
            <person name="Mavromatis K."/>
            <person name="Mikhailova N."/>
            <person name="Pati A."/>
            <person name="Chen A."/>
            <person name="Palaniappan K."/>
            <person name="Land M."/>
            <person name="Brambilla E.M."/>
            <person name="Rohde M."/>
            <person name="Abt B."/>
            <person name="Verbarg S."/>
            <person name="Goker M."/>
            <person name="Bristow J."/>
            <person name="Eisen J.A."/>
            <person name="Markowitz V."/>
            <person name="Hugenholtz P."/>
            <person name="Kyrpides N.C."/>
            <person name="Klenk H.P."/>
            <person name="Woyke T."/>
        </authorList>
    </citation>
    <scope>NUCLEOTIDE SEQUENCE [LARGE SCALE GENOMIC DNA]</scope>
    <source>
        <strain evidence="6">ATCC 35100 / DSM 5205 / JP2</strain>
    </source>
</reference>
<dbReference type="InterPro" id="IPR000189">
    <property type="entry name" value="Transglyc_AS"/>
</dbReference>
<dbReference type="CDD" id="cd00254">
    <property type="entry name" value="LT-like"/>
    <property type="match status" value="1"/>
</dbReference>
<feature type="region of interest" description="Disordered" evidence="2">
    <location>
        <begin position="87"/>
        <end position="117"/>
    </location>
</feature>
<dbReference type="Proteomes" id="UP000005317">
    <property type="component" value="Unassembled WGS sequence"/>
</dbReference>
<evidence type="ECO:0000256" key="2">
    <source>
        <dbReference type="SAM" id="MobiDB-lite"/>
    </source>
</evidence>
<proteinExistence type="inferred from homology"/>
<dbReference type="OrthoDB" id="92254at2"/>
<name>A0A656HEZ0_THINJ</name>
<dbReference type="Pfam" id="PF01464">
    <property type="entry name" value="SLT"/>
    <property type="match status" value="1"/>
</dbReference>
<protein>
    <submittedName>
        <fullName evidence="5">Lytic transglycosylase catalytic</fullName>
    </submittedName>
</protein>
<dbReference type="InterPro" id="IPR023346">
    <property type="entry name" value="Lysozyme-like_dom_sf"/>
</dbReference>
<organism evidence="5 6">
    <name type="scientific">Thiothrix nivea (strain ATCC 35100 / DSM 5205 / JP2)</name>
    <dbReference type="NCBI Taxonomy" id="870187"/>
    <lineage>
        <taxon>Bacteria</taxon>
        <taxon>Pseudomonadati</taxon>
        <taxon>Pseudomonadota</taxon>
        <taxon>Gammaproteobacteria</taxon>
        <taxon>Thiotrichales</taxon>
        <taxon>Thiotrichaceae</taxon>
        <taxon>Thiothrix</taxon>
    </lineage>
</organism>
<dbReference type="AlphaFoldDB" id="A0A656HEZ0"/>
<comment type="similarity">
    <text evidence="1">Belongs to the transglycosylase Slt family.</text>
</comment>
<dbReference type="InterPro" id="IPR008258">
    <property type="entry name" value="Transglycosylase_SLT_dom_1"/>
</dbReference>
<dbReference type="PROSITE" id="PS00922">
    <property type="entry name" value="TRANSGLYCOSYLASE"/>
    <property type="match status" value="1"/>
</dbReference>
<sequence precursor="true">MARYLREVVPAYKVGHYKNKKTVKKMETPNKPDHAKSLLAVAMLCGGAVYSQSAQAAIYTYVDKDGTRWLTNTPKKGNKYKLVAKYGAPQKQKQPKAVAPAPASRSQPASGGVPRFHCGGQTQAQLERKLAPHLNSIRMHAQRYGVDENLVRAVMKQESCFNPSAQSRAGAMGLMQLMPGTADMMGVNNAWDPHENIMGGVKYLGQMLREFNGDKQLALAAYNAGPGAVRKYNGIPPYRETQAYVSRIMGEYNRLQQAPVAQASGFQRNARVTPAAARGSGWAKPVQAFTVFRGLE</sequence>
<dbReference type="PANTHER" id="PTHR37423:SF2">
    <property type="entry name" value="MEMBRANE-BOUND LYTIC MUREIN TRANSGLYCOSYLASE C"/>
    <property type="match status" value="1"/>
</dbReference>
<feature type="domain" description="DUF4124" evidence="4">
    <location>
        <begin position="51"/>
        <end position="103"/>
    </location>
</feature>
<dbReference type="GO" id="GO:0008933">
    <property type="term" value="F:peptidoglycan lytic transglycosylase activity"/>
    <property type="evidence" value="ECO:0007669"/>
    <property type="project" value="InterPro"/>
</dbReference>
<accession>A0A656HEZ0</accession>
<dbReference type="Pfam" id="PF13511">
    <property type="entry name" value="DUF4124"/>
    <property type="match status" value="1"/>
</dbReference>
<gene>
    <name evidence="5" type="ORF">Thini_1990</name>
</gene>
<dbReference type="SUPFAM" id="SSF53955">
    <property type="entry name" value="Lysozyme-like"/>
    <property type="match status" value="1"/>
</dbReference>